<keyword evidence="13 18" id="KW-0862">Zinc</keyword>
<keyword evidence="14 18" id="KW-0520">NAD</keyword>
<name>A0A0M0HWW3_9VIBR</name>
<dbReference type="InterPro" id="IPR050071">
    <property type="entry name" value="Dehydroquinate_synthase"/>
</dbReference>
<comment type="subcellular location">
    <subcellularLocation>
        <location evidence="4 18">Cytoplasm</location>
    </subcellularLocation>
</comment>
<dbReference type="PANTHER" id="PTHR43622:SF7">
    <property type="entry name" value="3-DEHYDROQUINATE SYNTHASE, CHLOROPLASTIC"/>
    <property type="match status" value="1"/>
</dbReference>
<accession>A0A0M0HWW3</accession>
<evidence type="ECO:0000256" key="14">
    <source>
        <dbReference type="ARBA" id="ARBA00023027"/>
    </source>
</evidence>
<comment type="catalytic activity">
    <reaction evidence="1 18">
        <text>7-phospho-2-dehydro-3-deoxy-D-arabino-heptonate = 3-dehydroquinate + phosphate</text>
        <dbReference type="Rhea" id="RHEA:21968"/>
        <dbReference type="ChEBI" id="CHEBI:32364"/>
        <dbReference type="ChEBI" id="CHEBI:43474"/>
        <dbReference type="ChEBI" id="CHEBI:58394"/>
        <dbReference type="EC" id="4.2.3.4"/>
    </reaction>
</comment>
<proteinExistence type="inferred from homology"/>
<comment type="cofactor">
    <cofactor evidence="18">
        <name>Co(2+)</name>
        <dbReference type="ChEBI" id="CHEBI:48828"/>
    </cofactor>
    <cofactor evidence="18">
        <name>Zn(2+)</name>
        <dbReference type="ChEBI" id="CHEBI:29105"/>
    </cofactor>
    <text evidence="18">Binds 1 divalent metal cation per subunit. Can use either Co(2+) or Zn(2+).</text>
</comment>
<dbReference type="Pfam" id="PF01761">
    <property type="entry name" value="DHQ_synthase"/>
    <property type="match status" value="1"/>
</dbReference>
<dbReference type="FunFam" id="1.20.1090.10:FF:000002">
    <property type="entry name" value="3-dehydroquinate synthase"/>
    <property type="match status" value="1"/>
</dbReference>
<organism evidence="21 22">
    <name type="scientific">Vibrio hepatarius</name>
    <dbReference type="NCBI Taxonomy" id="171383"/>
    <lineage>
        <taxon>Bacteria</taxon>
        <taxon>Pseudomonadati</taxon>
        <taxon>Pseudomonadota</taxon>
        <taxon>Gammaproteobacteria</taxon>
        <taxon>Vibrionales</taxon>
        <taxon>Vibrionaceae</taxon>
        <taxon>Vibrio</taxon>
        <taxon>Vibrio oreintalis group</taxon>
    </lineage>
</organism>
<evidence type="ECO:0000313" key="21">
    <source>
        <dbReference type="EMBL" id="KOO06554.1"/>
    </source>
</evidence>
<dbReference type="PIRSF" id="PIRSF001455">
    <property type="entry name" value="DHQ_synth"/>
    <property type="match status" value="1"/>
</dbReference>
<evidence type="ECO:0000256" key="10">
    <source>
        <dbReference type="ARBA" id="ARBA00022605"/>
    </source>
</evidence>
<feature type="binding site" evidence="18">
    <location>
        <position position="252"/>
    </location>
    <ligand>
        <name>Zn(2+)</name>
        <dbReference type="ChEBI" id="CHEBI:29105"/>
    </ligand>
</feature>
<dbReference type="PANTHER" id="PTHR43622">
    <property type="entry name" value="3-DEHYDROQUINATE SYNTHASE"/>
    <property type="match status" value="1"/>
</dbReference>
<evidence type="ECO:0000256" key="4">
    <source>
        <dbReference type="ARBA" id="ARBA00004496"/>
    </source>
</evidence>
<gene>
    <name evidence="18" type="primary">aroB</name>
    <name evidence="21" type="ORF">AKJ31_16320</name>
</gene>
<feature type="binding site" evidence="18">
    <location>
        <begin position="110"/>
        <end position="114"/>
    </location>
    <ligand>
        <name>NAD(+)</name>
        <dbReference type="ChEBI" id="CHEBI:57540"/>
    </ligand>
</feature>
<evidence type="ECO:0000256" key="17">
    <source>
        <dbReference type="ARBA" id="ARBA00023285"/>
    </source>
</evidence>
<dbReference type="InterPro" id="IPR016037">
    <property type="entry name" value="DHQ_synth_AroB"/>
</dbReference>
<dbReference type="Gene3D" id="1.20.1090.10">
    <property type="entry name" value="Dehydroquinate synthase-like - alpha domain"/>
    <property type="match status" value="1"/>
</dbReference>
<dbReference type="RefSeq" id="WP_053410158.1">
    <property type="nucleotide sequence ID" value="NZ_DAIPHI010000042.1"/>
</dbReference>
<dbReference type="EC" id="4.2.3.4" evidence="7 18"/>
<reference evidence="22" key="1">
    <citation type="submission" date="2015-08" db="EMBL/GenBank/DDBJ databases">
        <title>Vibrio galatheae sp. nov., a novel member of the Vibrionaceae family isolated from the Solomon Islands.</title>
        <authorList>
            <person name="Giubergia S."/>
            <person name="Machado H."/>
            <person name="Mateiu R.V."/>
            <person name="Gram L."/>
        </authorList>
    </citation>
    <scope>NUCLEOTIDE SEQUENCE [LARGE SCALE GENOMIC DNA]</scope>
    <source>
        <strain evidence="22">DSM 19134</strain>
    </source>
</reference>
<evidence type="ECO:0000259" key="19">
    <source>
        <dbReference type="Pfam" id="PF01761"/>
    </source>
</evidence>
<evidence type="ECO:0000256" key="12">
    <source>
        <dbReference type="ARBA" id="ARBA00022741"/>
    </source>
</evidence>
<evidence type="ECO:0000256" key="15">
    <source>
        <dbReference type="ARBA" id="ARBA00023141"/>
    </source>
</evidence>
<evidence type="ECO:0000256" key="1">
    <source>
        <dbReference type="ARBA" id="ARBA00001393"/>
    </source>
</evidence>
<dbReference type="InterPro" id="IPR030960">
    <property type="entry name" value="DHQS/DOIS_N"/>
</dbReference>
<evidence type="ECO:0000259" key="20">
    <source>
        <dbReference type="Pfam" id="PF24621"/>
    </source>
</evidence>
<comment type="similarity">
    <text evidence="6 18">Belongs to the sugar phosphate cyclases superfamily. Dehydroquinate synthase family.</text>
</comment>
<comment type="caution">
    <text evidence="21">The sequence shown here is derived from an EMBL/GenBank/DDBJ whole genome shotgun (WGS) entry which is preliminary data.</text>
</comment>
<dbReference type="HAMAP" id="MF_00110">
    <property type="entry name" value="DHQ_synthase"/>
    <property type="match status" value="1"/>
</dbReference>
<keyword evidence="15 18" id="KW-0057">Aromatic amino acid biosynthesis</keyword>
<evidence type="ECO:0000256" key="3">
    <source>
        <dbReference type="ARBA" id="ARBA00003485"/>
    </source>
</evidence>
<evidence type="ECO:0000256" key="16">
    <source>
        <dbReference type="ARBA" id="ARBA00023239"/>
    </source>
</evidence>
<keyword evidence="16 18" id="KW-0456">Lyase</keyword>
<feature type="binding site" evidence="18">
    <location>
        <position position="147"/>
    </location>
    <ligand>
        <name>NAD(+)</name>
        <dbReference type="ChEBI" id="CHEBI:57540"/>
    </ligand>
</feature>
<dbReference type="FunFam" id="3.40.50.1970:FF:000001">
    <property type="entry name" value="3-dehydroquinate synthase"/>
    <property type="match status" value="1"/>
</dbReference>
<evidence type="ECO:0000256" key="7">
    <source>
        <dbReference type="ARBA" id="ARBA00013031"/>
    </source>
</evidence>
<dbReference type="Proteomes" id="UP000037530">
    <property type="component" value="Unassembled WGS sequence"/>
</dbReference>
<dbReference type="GO" id="GO:0009073">
    <property type="term" value="P:aromatic amino acid family biosynthetic process"/>
    <property type="evidence" value="ECO:0007669"/>
    <property type="project" value="UniProtKB-KW"/>
</dbReference>
<evidence type="ECO:0000256" key="18">
    <source>
        <dbReference type="HAMAP-Rule" id="MF_00110"/>
    </source>
</evidence>
<feature type="binding site" evidence="18">
    <location>
        <begin position="134"/>
        <end position="135"/>
    </location>
    <ligand>
        <name>NAD(+)</name>
        <dbReference type="ChEBI" id="CHEBI:57540"/>
    </ligand>
</feature>
<feature type="domain" description="3-dehydroquinate synthase C-terminal" evidence="20">
    <location>
        <begin position="186"/>
        <end position="330"/>
    </location>
</feature>
<feature type="binding site" evidence="18">
    <location>
        <position position="269"/>
    </location>
    <ligand>
        <name>Zn(2+)</name>
        <dbReference type="ChEBI" id="CHEBI:29105"/>
    </ligand>
</feature>
<comment type="pathway">
    <text evidence="5 18">Metabolic intermediate biosynthesis; chorismate biosynthesis; chorismate from D-erythrose 4-phosphate and phosphoenolpyruvate: step 2/7.</text>
</comment>
<dbReference type="AlphaFoldDB" id="A0A0M0HWW3"/>
<comment type="function">
    <text evidence="3 18">Catalyzes the conversion of 3-deoxy-D-arabino-heptulosonate 7-phosphate (DAHP) to dehydroquinate (DHQ).</text>
</comment>
<dbReference type="PATRIC" id="fig|171383.3.peg.3336"/>
<keyword evidence="11 18" id="KW-0479">Metal-binding</keyword>
<dbReference type="STRING" id="171383.AKJ31_16320"/>
<dbReference type="InterPro" id="IPR056179">
    <property type="entry name" value="DHQS_C"/>
</dbReference>
<feature type="binding site" evidence="18">
    <location>
        <begin position="76"/>
        <end position="81"/>
    </location>
    <ligand>
        <name>NAD(+)</name>
        <dbReference type="ChEBI" id="CHEBI:57540"/>
    </ligand>
</feature>
<feature type="binding site" evidence="18">
    <location>
        <position position="189"/>
    </location>
    <ligand>
        <name>Zn(2+)</name>
        <dbReference type="ChEBI" id="CHEBI:29105"/>
    </ligand>
</feature>
<keyword evidence="17 18" id="KW-0170">Cobalt</keyword>
<dbReference type="Pfam" id="PF24621">
    <property type="entry name" value="DHQS_C"/>
    <property type="match status" value="1"/>
</dbReference>
<dbReference type="GO" id="GO:0003856">
    <property type="term" value="F:3-dehydroquinate synthase activity"/>
    <property type="evidence" value="ECO:0007669"/>
    <property type="project" value="UniProtKB-UniRule"/>
</dbReference>
<evidence type="ECO:0000256" key="2">
    <source>
        <dbReference type="ARBA" id="ARBA00001911"/>
    </source>
</evidence>
<comment type="cofactor">
    <cofactor evidence="2 18">
        <name>NAD(+)</name>
        <dbReference type="ChEBI" id="CHEBI:57540"/>
    </cofactor>
</comment>
<evidence type="ECO:0000313" key="22">
    <source>
        <dbReference type="Proteomes" id="UP000037530"/>
    </source>
</evidence>
<evidence type="ECO:0000256" key="13">
    <source>
        <dbReference type="ARBA" id="ARBA00022833"/>
    </source>
</evidence>
<evidence type="ECO:0000256" key="8">
    <source>
        <dbReference type="ARBA" id="ARBA00017684"/>
    </source>
</evidence>
<keyword evidence="22" id="KW-1185">Reference proteome</keyword>
<dbReference type="GO" id="GO:0000166">
    <property type="term" value="F:nucleotide binding"/>
    <property type="evidence" value="ECO:0007669"/>
    <property type="project" value="UniProtKB-KW"/>
</dbReference>
<dbReference type="NCBIfam" id="TIGR01357">
    <property type="entry name" value="aroB"/>
    <property type="match status" value="1"/>
</dbReference>
<feature type="binding site" evidence="18">
    <location>
        <position position="156"/>
    </location>
    <ligand>
        <name>NAD(+)</name>
        <dbReference type="ChEBI" id="CHEBI:57540"/>
    </ligand>
</feature>
<feature type="domain" description="3-dehydroquinate synthase N-terminal" evidence="19">
    <location>
        <begin position="73"/>
        <end position="184"/>
    </location>
</feature>
<comment type="caution">
    <text evidence="18">Lacks conserved residue(s) required for the propagation of feature annotation.</text>
</comment>
<dbReference type="UniPathway" id="UPA00053">
    <property type="reaction ID" value="UER00085"/>
</dbReference>
<evidence type="ECO:0000256" key="5">
    <source>
        <dbReference type="ARBA" id="ARBA00004661"/>
    </source>
</evidence>
<evidence type="ECO:0000256" key="9">
    <source>
        <dbReference type="ARBA" id="ARBA00022490"/>
    </source>
</evidence>
<evidence type="ECO:0000256" key="6">
    <source>
        <dbReference type="ARBA" id="ARBA00005412"/>
    </source>
</evidence>
<dbReference type="Gene3D" id="3.40.50.1970">
    <property type="match status" value="1"/>
</dbReference>
<dbReference type="InterPro" id="IPR030963">
    <property type="entry name" value="DHQ_synth_fam"/>
</dbReference>
<dbReference type="OrthoDB" id="9806583at2"/>
<dbReference type="GO" id="GO:0046872">
    <property type="term" value="F:metal ion binding"/>
    <property type="evidence" value="ECO:0007669"/>
    <property type="project" value="UniProtKB-KW"/>
</dbReference>
<dbReference type="SUPFAM" id="SSF56796">
    <property type="entry name" value="Dehydroquinate synthase-like"/>
    <property type="match status" value="1"/>
</dbReference>
<dbReference type="EMBL" id="LHPI01000017">
    <property type="protein sequence ID" value="KOO06554.1"/>
    <property type="molecule type" value="Genomic_DNA"/>
</dbReference>
<evidence type="ECO:0000256" key="11">
    <source>
        <dbReference type="ARBA" id="ARBA00022723"/>
    </source>
</evidence>
<protein>
    <recommendedName>
        <fullName evidence="8 18">3-dehydroquinate synthase</fullName>
        <shortName evidence="18">DHQS</shortName>
        <ecNumber evidence="7 18">4.2.3.4</ecNumber>
    </recommendedName>
</protein>
<keyword evidence="9 18" id="KW-0963">Cytoplasm</keyword>
<sequence length="367" mass="39937">MERITVSLGERSYPISIGAGLFNDPAHLSFLNRSNSSAKQKVVVISNVTVAPLYADKIISLLEQQGCEASLLELPDGEQYKSLETFNTVMSFLLEGNYARDVVIVALGGGVIGDLVGFSAACYQRGVDFVQIPTTLLSQVDSSVGGKTAVNHKLGKNMIGAFYQPKSVIIDTDCLASLPKREFAAGIAEVIKYGIIYDQEFFVWLEENLDKLYALDEQALTYAIARCCQIKADVVAQDEKESGIRALLNLGHTFGHAIEAELGYGNWLHGEAVAAGTVMAAKTAQLQGLISVEQLERIIAILKQAQLPIHTPQQMTFADFMKHMMRDKKVLAGELRLVLPTSIGTAEVIKGVPESIIEQAIDFGRDL</sequence>
<dbReference type="CDD" id="cd08195">
    <property type="entry name" value="DHQS"/>
    <property type="match status" value="1"/>
</dbReference>
<keyword evidence="12 18" id="KW-0547">Nucleotide-binding</keyword>
<dbReference type="GO" id="GO:0008652">
    <property type="term" value="P:amino acid biosynthetic process"/>
    <property type="evidence" value="ECO:0007669"/>
    <property type="project" value="UniProtKB-KW"/>
</dbReference>
<dbReference type="GO" id="GO:0005737">
    <property type="term" value="C:cytoplasm"/>
    <property type="evidence" value="ECO:0007669"/>
    <property type="project" value="UniProtKB-SubCell"/>
</dbReference>
<keyword evidence="10 18" id="KW-0028">Amino-acid biosynthesis</keyword>
<dbReference type="GO" id="GO:0009423">
    <property type="term" value="P:chorismate biosynthetic process"/>
    <property type="evidence" value="ECO:0007669"/>
    <property type="project" value="UniProtKB-UniRule"/>
</dbReference>